<organism evidence="2 3">
    <name type="scientific">Novosphingobium hassiacum</name>
    <dbReference type="NCBI Taxonomy" id="173676"/>
    <lineage>
        <taxon>Bacteria</taxon>
        <taxon>Pseudomonadati</taxon>
        <taxon>Pseudomonadota</taxon>
        <taxon>Alphaproteobacteria</taxon>
        <taxon>Sphingomonadales</taxon>
        <taxon>Sphingomonadaceae</taxon>
        <taxon>Novosphingobium</taxon>
    </lineage>
</organism>
<comment type="caution">
    <text evidence="2">The sequence shown here is derived from an EMBL/GenBank/DDBJ whole genome shotgun (WGS) entry which is preliminary data.</text>
</comment>
<feature type="transmembrane region" description="Helical" evidence="1">
    <location>
        <begin position="31"/>
        <end position="48"/>
    </location>
</feature>
<dbReference type="Proteomes" id="UP000562395">
    <property type="component" value="Unassembled WGS sequence"/>
</dbReference>
<keyword evidence="1" id="KW-0472">Membrane</keyword>
<evidence type="ECO:0000313" key="3">
    <source>
        <dbReference type="Proteomes" id="UP000562395"/>
    </source>
</evidence>
<gene>
    <name evidence="2" type="ORF">GGQ88_001931</name>
</gene>
<keyword evidence="1" id="KW-1133">Transmembrane helix</keyword>
<feature type="transmembrane region" description="Helical" evidence="1">
    <location>
        <begin position="276"/>
        <end position="296"/>
    </location>
</feature>
<feature type="transmembrane region" description="Helical" evidence="1">
    <location>
        <begin position="425"/>
        <end position="444"/>
    </location>
</feature>
<evidence type="ECO:0000256" key="1">
    <source>
        <dbReference type="SAM" id="Phobius"/>
    </source>
</evidence>
<protein>
    <recommendedName>
        <fullName evidence="4">O-antigen ligase family protein</fullName>
    </recommendedName>
</protein>
<evidence type="ECO:0008006" key="4">
    <source>
        <dbReference type="Google" id="ProtNLM"/>
    </source>
</evidence>
<accession>A0A7W5ZYM6</accession>
<feature type="transmembrane region" description="Helical" evidence="1">
    <location>
        <begin position="142"/>
        <end position="160"/>
    </location>
</feature>
<name>A0A7W5ZYM6_9SPHN</name>
<dbReference type="EMBL" id="JACICY010000004">
    <property type="protein sequence ID" value="MBB3860662.1"/>
    <property type="molecule type" value="Genomic_DNA"/>
</dbReference>
<keyword evidence="3" id="KW-1185">Reference proteome</keyword>
<keyword evidence="1" id="KW-0812">Transmembrane</keyword>
<reference evidence="2 3" key="1">
    <citation type="submission" date="2020-08" db="EMBL/GenBank/DDBJ databases">
        <title>Genomic Encyclopedia of Type Strains, Phase IV (KMG-IV): sequencing the most valuable type-strain genomes for metagenomic binning, comparative biology and taxonomic classification.</title>
        <authorList>
            <person name="Goeker M."/>
        </authorList>
    </citation>
    <scope>NUCLEOTIDE SEQUENCE [LARGE SCALE GENOMIC DNA]</scope>
    <source>
        <strain evidence="2 3">DSM 14552</strain>
    </source>
</reference>
<feature type="transmembrane region" description="Helical" evidence="1">
    <location>
        <begin position="400"/>
        <end position="419"/>
    </location>
</feature>
<feature type="transmembrane region" description="Helical" evidence="1">
    <location>
        <begin position="239"/>
        <end position="264"/>
    </location>
</feature>
<feature type="transmembrane region" description="Helical" evidence="1">
    <location>
        <begin position="367"/>
        <end position="388"/>
    </location>
</feature>
<evidence type="ECO:0000313" key="2">
    <source>
        <dbReference type="EMBL" id="MBB3860662.1"/>
    </source>
</evidence>
<feature type="transmembrane region" description="Helical" evidence="1">
    <location>
        <begin position="60"/>
        <end position="78"/>
    </location>
</feature>
<feature type="transmembrane region" description="Helical" evidence="1">
    <location>
        <begin position="85"/>
        <end position="104"/>
    </location>
</feature>
<proteinExistence type="predicted"/>
<dbReference type="RefSeq" id="WP_183612939.1">
    <property type="nucleotide sequence ID" value="NZ_JACICY010000004.1"/>
</dbReference>
<sequence>MEMMIVTDAKRPLAARPSSDARTGSASADRVRNLVPLLLLAYSMFFLSPEVRVTVAGVNLPAYRLVILAFAIPWLMISERRRVRFGLADLLIVLASVWTLVSFIDHYGYGSGFVRAMGVVIDTAGGYFVARLCIRDTSDLRLFFLLIIPGLAFAGAFMAFESLHKGHVLRPMYASIFGQLPRYSEGAVNGFNEIRLEYRYGFLRAISVFSHPILGGVLLSSTLIVFLNSGIKHWPLYLALISGLCGIFSLSSAAGIAIILSIILKVTDKFIRLVRGLTWNVIVTFTMLVGLGLEVVSNKGLLDLLIRQTLVPQTGYYRKAIWEWGLKSVEKHPVYGIGYAEYERPLGLLPSPSVDAHFLALAIRDGAFVSLAIAFSMAITIVLLGRVVGKGKGPERDMLFGLNCALVILFVASMTVTFFGESLIWFMAMIGAGASLAQCVFMPARKPPESVPLSVSVGALT</sequence>
<dbReference type="AlphaFoldDB" id="A0A7W5ZYM6"/>
<feature type="transmembrane region" description="Helical" evidence="1">
    <location>
        <begin position="202"/>
        <end position="227"/>
    </location>
</feature>